<keyword evidence="2" id="KW-1185">Reference proteome</keyword>
<evidence type="ECO:0000313" key="1">
    <source>
        <dbReference type="EMBL" id="KAL0483676.1"/>
    </source>
</evidence>
<comment type="caution">
    <text evidence="1">The sequence shown here is derived from an EMBL/GenBank/DDBJ whole genome shotgun (WGS) entry which is preliminary data.</text>
</comment>
<reference evidence="1 2" key="1">
    <citation type="submission" date="2024-03" db="EMBL/GenBank/DDBJ databases">
        <title>The Acrasis kona genome and developmental transcriptomes reveal deep origins of eukaryotic multicellular pathways.</title>
        <authorList>
            <person name="Sheikh S."/>
            <person name="Fu C.-J."/>
            <person name="Brown M.W."/>
            <person name="Baldauf S.L."/>
        </authorList>
    </citation>
    <scope>NUCLEOTIDE SEQUENCE [LARGE SCALE GENOMIC DNA]</scope>
    <source>
        <strain evidence="1 2">ATCC MYA-3509</strain>
    </source>
</reference>
<protein>
    <submittedName>
        <fullName evidence="1">Mitochondrial thiamine pyrophosphate carrier</fullName>
    </submittedName>
</protein>
<accession>A0AAW2Z3H5</accession>
<name>A0AAW2Z3H5_9EUKA</name>
<proteinExistence type="predicted"/>
<gene>
    <name evidence="1" type="ORF">AKO1_013984</name>
</gene>
<sequence length="110" mass="12903">MEIDYYAGMQLNQDKSMGHLYKWSNYEIPTQGIRDSSNQDCLDFLKKICELMSRSKTKKKDCNFIMSQIFLEEEEVTKSSAKARFVDDSVMNLVDVPKIGDRSIYEQLWI</sequence>
<dbReference type="Proteomes" id="UP001431209">
    <property type="component" value="Unassembled WGS sequence"/>
</dbReference>
<dbReference type="AlphaFoldDB" id="A0AAW2Z3H5"/>
<dbReference type="EMBL" id="JAOPGA020000974">
    <property type="protein sequence ID" value="KAL0483676.1"/>
    <property type="molecule type" value="Genomic_DNA"/>
</dbReference>
<evidence type="ECO:0000313" key="2">
    <source>
        <dbReference type="Proteomes" id="UP001431209"/>
    </source>
</evidence>
<organism evidence="1 2">
    <name type="scientific">Acrasis kona</name>
    <dbReference type="NCBI Taxonomy" id="1008807"/>
    <lineage>
        <taxon>Eukaryota</taxon>
        <taxon>Discoba</taxon>
        <taxon>Heterolobosea</taxon>
        <taxon>Tetramitia</taxon>
        <taxon>Eutetramitia</taxon>
        <taxon>Acrasidae</taxon>
        <taxon>Acrasis</taxon>
    </lineage>
</organism>